<comment type="caution">
    <text evidence="7">The sequence shown here is derived from an EMBL/GenBank/DDBJ whole genome shotgun (WGS) entry which is preliminary data.</text>
</comment>
<dbReference type="PANTHER" id="PTHR30532:SF26">
    <property type="entry name" value="IRON(3+)-HYDROXAMATE-BINDING PROTEIN FHUD"/>
    <property type="match status" value="1"/>
</dbReference>
<dbReference type="PROSITE" id="PS50983">
    <property type="entry name" value="FE_B12_PBP"/>
    <property type="match status" value="1"/>
</dbReference>
<keyword evidence="4 5" id="KW-0732">Signal</keyword>
<dbReference type="Gene3D" id="3.40.50.1980">
    <property type="entry name" value="Nitrogenase molybdenum iron protein domain"/>
    <property type="match status" value="2"/>
</dbReference>
<organism evidence="7 8">
    <name type="scientific">Salinicoccus sesuvii</name>
    <dbReference type="NCBI Taxonomy" id="868281"/>
    <lineage>
        <taxon>Bacteria</taxon>
        <taxon>Bacillati</taxon>
        <taxon>Bacillota</taxon>
        <taxon>Bacilli</taxon>
        <taxon>Bacillales</taxon>
        <taxon>Staphylococcaceae</taxon>
        <taxon>Salinicoccus</taxon>
    </lineage>
</organism>
<keyword evidence="3" id="KW-0813">Transport</keyword>
<dbReference type="PANTHER" id="PTHR30532">
    <property type="entry name" value="IRON III DICITRATE-BINDING PERIPLASMIC PROTEIN"/>
    <property type="match status" value="1"/>
</dbReference>
<comment type="subcellular location">
    <subcellularLocation>
        <location evidence="1">Cell envelope</location>
    </subcellularLocation>
</comment>
<evidence type="ECO:0000256" key="2">
    <source>
        <dbReference type="ARBA" id="ARBA00008814"/>
    </source>
</evidence>
<evidence type="ECO:0000256" key="3">
    <source>
        <dbReference type="ARBA" id="ARBA00022448"/>
    </source>
</evidence>
<evidence type="ECO:0000256" key="5">
    <source>
        <dbReference type="SAM" id="SignalP"/>
    </source>
</evidence>
<feature type="signal peptide" evidence="5">
    <location>
        <begin position="1"/>
        <end position="22"/>
    </location>
</feature>
<dbReference type="Proteomes" id="UP001595637">
    <property type="component" value="Unassembled WGS sequence"/>
</dbReference>
<evidence type="ECO:0000313" key="8">
    <source>
        <dbReference type="Proteomes" id="UP001595637"/>
    </source>
</evidence>
<evidence type="ECO:0000313" key="7">
    <source>
        <dbReference type="EMBL" id="MFC3387946.1"/>
    </source>
</evidence>
<sequence>MKLRLLMVVLLVFFMAACSSFRETGVSDDGTIRQVMTEHTEQIDIPSDPKRVVLFRTMDVGNANLFGSNVIGVNEALKNTRIADRLDPDITYLAPGDIEELEALAPDLIITFAPDEYVFQYQEIAPTVQMSYAASPFSPFRDRLYLTHLHNLGVVLNKQTEAEVLGDDWLEETSRLRREAGEVILDSQAIVLVEASDSYYVYGQYSAYGTEAVYDVLSFGMDPALEETLREGPFEVTPQDLGAYEADYVFVNTKNGGEAPIQEIASAMDISEDHVIIQDYADYRLNDLISIEMQTEDIIEKIRP</sequence>
<evidence type="ECO:0000259" key="6">
    <source>
        <dbReference type="PROSITE" id="PS50983"/>
    </source>
</evidence>
<dbReference type="EMBL" id="JBHRVQ010000001">
    <property type="protein sequence ID" value="MFC3387946.1"/>
    <property type="molecule type" value="Genomic_DNA"/>
</dbReference>
<comment type="similarity">
    <text evidence="2">Belongs to the bacterial solute-binding protein 8 family.</text>
</comment>
<reference evidence="8" key="1">
    <citation type="journal article" date="2019" name="Int. J. Syst. Evol. Microbiol.">
        <title>The Global Catalogue of Microorganisms (GCM) 10K type strain sequencing project: providing services to taxonomists for standard genome sequencing and annotation.</title>
        <authorList>
            <consortium name="The Broad Institute Genomics Platform"/>
            <consortium name="The Broad Institute Genome Sequencing Center for Infectious Disease"/>
            <person name="Wu L."/>
            <person name="Ma J."/>
        </authorList>
    </citation>
    <scope>NUCLEOTIDE SEQUENCE [LARGE SCALE GENOMIC DNA]</scope>
    <source>
        <strain evidence="8">CCM 7756</strain>
    </source>
</reference>
<feature type="domain" description="Fe/B12 periplasmic-binding" evidence="6">
    <location>
        <begin position="51"/>
        <end position="304"/>
    </location>
</feature>
<dbReference type="InterPro" id="IPR002491">
    <property type="entry name" value="ABC_transptr_periplasmic_BD"/>
</dbReference>
<dbReference type="InterPro" id="IPR051313">
    <property type="entry name" value="Bact_iron-sidero_bind"/>
</dbReference>
<evidence type="ECO:0000256" key="4">
    <source>
        <dbReference type="ARBA" id="ARBA00022729"/>
    </source>
</evidence>
<dbReference type="PROSITE" id="PS51257">
    <property type="entry name" value="PROKAR_LIPOPROTEIN"/>
    <property type="match status" value="1"/>
</dbReference>
<evidence type="ECO:0000256" key="1">
    <source>
        <dbReference type="ARBA" id="ARBA00004196"/>
    </source>
</evidence>
<dbReference type="RefSeq" id="WP_380652659.1">
    <property type="nucleotide sequence ID" value="NZ_JBHRVQ010000001.1"/>
</dbReference>
<dbReference type="Pfam" id="PF01497">
    <property type="entry name" value="Peripla_BP_2"/>
    <property type="match status" value="1"/>
</dbReference>
<gene>
    <name evidence="7" type="ORF">ACFOEO_04940</name>
</gene>
<accession>A0ABV7N5X4</accession>
<feature type="chain" id="PRO_5045966319" evidence="5">
    <location>
        <begin position="23"/>
        <end position="304"/>
    </location>
</feature>
<name>A0ABV7N5X4_9STAP</name>
<keyword evidence="8" id="KW-1185">Reference proteome</keyword>
<dbReference type="SUPFAM" id="SSF53807">
    <property type="entry name" value="Helical backbone' metal receptor"/>
    <property type="match status" value="1"/>
</dbReference>
<protein>
    <submittedName>
        <fullName evidence="7">ABC transporter substrate-binding protein</fullName>
    </submittedName>
</protein>
<proteinExistence type="inferred from homology"/>